<dbReference type="OrthoDB" id="3203311at2759"/>
<dbReference type="STRING" id="946122.A0A0C2WCM2"/>
<organism evidence="2 3">
    <name type="scientific">Amanita muscaria (strain Koide BX008)</name>
    <dbReference type="NCBI Taxonomy" id="946122"/>
    <lineage>
        <taxon>Eukaryota</taxon>
        <taxon>Fungi</taxon>
        <taxon>Dikarya</taxon>
        <taxon>Basidiomycota</taxon>
        <taxon>Agaricomycotina</taxon>
        <taxon>Agaricomycetes</taxon>
        <taxon>Agaricomycetidae</taxon>
        <taxon>Agaricales</taxon>
        <taxon>Pluteineae</taxon>
        <taxon>Amanitaceae</taxon>
        <taxon>Amanita</taxon>
    </lineage>
</organism>
<evidence type="ECO:0000313" key="2">
    <source>
        <dbReference type="EMBL" id="KIL59027.1"/>
    </source>
</evidence>
<dbReference type="PROSITE" id="PS50082">
    <property type="entry name" value="WD_REPEATS_2"/>
    <property type="match status" value="2"/>
</dbReference>
<dbReference type="InParanoid" id="A0A0C2WCM2"/>
<evidence type="ECO:0000313" key="3">
    <source>
        <dbReference type="Proteomes" id="UP000054549"/>
    </source>
</evidence>
<dbReference type="PANTHER" id="PTHR19879:SF9">
    <property type="entry name" value="TRANSCRIPTION INITIATION FACTOR TFIID SUBUNIT 5"/>
    <property type="match status" value="1"/>
</dbReference>
<keyword evidence="1" id="KW-0853">WD repeat</keyword>
<dbReference type="PANTHER" id="PTHR19879">
    <property type="entry name" value="TRANSCRIPTION INITIATION FACTOR TFIID"/>
    <property type="match status" value="1"/>
</dbReference>
<dbReference type="AlphaFoldDB" id="A0A0C2WCM2"/>
<dbReference type="SMART" id="SM00320">
    <property type="entry name" value="WD40"/>
    <property type="match status" value="8"/>
</dbReference>
<dbReference type="HOGENOM" id="CLU_000288_6_19_1"/>
<name>A0A0C2WCM2_AMAMK</name>
<feature type="repeat" description="WD" evidence="1">
    <location>
        <begin position="254"/>
        <end position="285"/>
    </location>
</feature>
<dbReference type="EMBL" id="KN818324">
    <property type="protein sequence ID" value="KIL59027.1"/>
    <property type="molecule type" value="Genomic_DNA"/>
</dbReference>
<dbReference type="InterPro" id="IPR036322">
    <property type="entry name" value="WD40_repeat_dom_sf"/>
</dbReference>
<dbReference type="PROSITE" id="PS50294">
    <property type="entry name" value="WD_REPEATS_REGION"/>
    <property type="match status" value="1"/>
</dbReference>
<reference evidence="2 3" key="1">
    <citation type="submission" date="2014-04" db="EMBL/GenBank/DDBJ databases">
        <title>Evolutionary Origins and Diversification of the Mycorrhizal Mutualists.</title>
        <authorList>
            <consortium name="DOE Joint Genome Institute"/>
            <consortium name="Mycorrhizal Genomics Consortium"/>
            <person name="Kohler A."/>
            <person name="Kuo A."/>
            <person name="Nagy L.G."/>
            <person name="Floudas D."/>
            <person name="Copeland A."/>
            <person name="Barry K.W."/>
            <person name="Cichocki N."/>
            <person name="Veneault-Fourrey C."/>
            <person name="LaButti K."/>
            <person name="Lindquist E.A."/>
            <person name="Lipzen A."/>
            <person name="Lundell T."/>
            <person name="Morin E."/>
            <person name="Murat C."/>
            <person name="Riley R."/>
            <person name="Ohm R."/>
            <person name="Sun H."/>
            <person name="Tunlid A."/>
            <person name="Henrissat B."/>
            <person name="Grigoriev I.V."/>
            <person name="Hibbett D.S."/>
            <person name="Martin F."/>
        </authorList>
    </citation>
    <scope>NUCLEOTIDE SEQUENCE [LARGE SCALE GENOMIC DNA]</scope>
    <source>
        <strain evidence="2 3">Koide BX008</strain>
    </source>
</reference>
<dbReference type="InterPro" id="IPR001680">
    <property type="entry name" value="WD40_rpt"/>
</dbReference>
<protein>
    <submittedName>
        <fullName evidence="2">Uncharacterized protein</fullName>
    </submittedName>
</protein>
<feature type="repeat" description="WD" evidence="1">
    <location>
        <begin position="313"/>
        <end position="345"/>
    </location>
</feature>
<proteinExistence type="predicted"/>
<dbReference type="SUPFAM" id="SSF50978">
    <property type="entry name" value="WD40 repeat-like"/>
    <property type="match status" value="2"/>
</dbReference>
<sequence>MFTTSWKIEKLALSSESNRVAAALVDGTVWLWDSGSAELIDRFESFHLKFHGSKDGANQLVFSPTGIRLAYSSAESIKLRDGISGRFVADLPCGSSHIFEFSGDGSRIASLSRDEGFTLWNSESGGLIGAVRNVNLRYYAISADGSLADCDSRVSPAQIELWSENRDHLVKIKVLHTNTLSMAFSSDNILAIATDDAIKLYSVKTHSFIHTLPLRGTVSIAFSPDCTRLAIGIGNDGNMRLLDIRDINSSDPPPKGNATAVTALALSRDCSRLACGLKDGSVELWGTSPTMRRIGPLALRPKMEAIFFRIVGQSRHTRSVEALGFDPDGGLFASGSGDGTIKLWNGVDGALRGTLKVPGRLRAVALSNSVLVATARDGDVTLWSLDTLSPIHTFTSSNHEASKVSIAENSTLIAVLFGFRHRNHVALLDMVNRTTIATFDVTSFDFYDDDLNIHTMTFLPDNSQLMAHHRRT</sequence>
<evidence type="ECO:0000256" key="1">
    <source>
        <dbReference type="PROSITE-ProRule" id="PRU00221"/>
    </source>
</evidence>
<gene>
    <name evidence="2" type="ORF">M378DRAFT_284514</name>
</gene>
<accession>A0A0C2WCM2</accession>
<dbReference type="Proteomes" id="UP000054549">
    <property type="component" value="Unassembled WGS sequence"/>
</dbReference>
<dbReference type="Gene3D" id="2.130.10.10">
    <property type="entry name" value="YVTN repeat-like/Quinoprotein amine dehydrogenase"/>
    <property type="match status" value="3"/>
</dbReference>
<keyword evidence="3" id="KW-1185">Reference proteome</keyword>
<dbReference type="InterPro" id="IPR015943">
    <property type="entry name" value="WD40/YVTN_repeat-like_dom_sf"/>
</dbReference>
<dbReference type="Pfam" id="PF00400">
    <property type="entry name" value="WD40"/>
    <property type="match status" value="2"/>
</dbReference>